<feature type="compositionally biased region" description="Polar residues" evidence="1">
    <location>
        <begin position="75"/>
        <end position="85"/>
    </location>
</feature>
<reference evidence="3 4" key="1">
    <citation type="journal article" date="2014" name="Agronomy (Basel)">
        <title>A Draft Genome Sequence for Ensete ventricosum, the Drought-Tolerant Tree Against Hunger.</title>
        <authorList>
            <person name="Harrison J."/>
            <person name="Moore K.A."/>
            <person name="Paszkiewicz K."/>
            <person name="Jones T."/>
            <person name="Grant M."/>
            <person name="Ambacheew D."/>
            <person name="Muzemil S."/>
            <person name="Studholme D.J."/>
        </authorList>
    </citation>
    <scope>NUCLEOTIDE SEQUENCE [LARGE SCALE GENOMIC DNA]</scope>
</reference>
<feature type="region of interest" description="Disordered" evidence="1">
    <location>
        <begin position="69"/>
        <end position="149"/>
    </location>
</feature>
<sequence>MVCGQIKIICSFFLSGMQITEALKLQMEVQKRLQEQLEASEHIIVIHVLVLGVSVLVMAMVELCDHCPDSEKTDPSTPAPTSESPGQDKAIGREHGDANEAFKSISCDDSFSSRREPLTPDSGCHVSSPSTSPRHENSAKRLRVSSNSGRGKAELLLAHILESSSGSEFHQ</sequence>
<evidence type="ECO:0000259" key="2">
    <source>
        <dbReference type="Pfam" id="PF14379"/>
    </source>
</evidence>
<feature type="domain" description="MYB-CC type transcription factor LHEQLE-containing" evidence="2">
    <location>
        <begin position="17"/>
        <end position="42"/>
    </location>
</feature>
<comment type="caution">
    <text evidence="3">The sequence shown here is derived from an EMBL/GenBank/DDBJ whole genome shotgun (WGS) entry which is preliminary data.</text>
</comment>
<dbReference type="AlphaFoldDB" id="A0A427AUK5"/>
<organism evidence="3 4">
    <name type="scientific">Ensete ventricosum</name>
    <name type="common">Abyssinian banana</name>
    <name type="synonym">Musa ensete</name>
    <dbReference type="NCBI Taxonomy" id="4639"/>
    <lineage>
        <taxon>Eukaryota</taxon>
        <taxon>Viridiplantae</taxon>
        <taxon>Streptophyta</taxon>
        <taxon>Embryophyta</taxon>
        <taxon>Tracheophyta</taxon>
        <taxon>Spermatophyta</taxon>
        <taxon>Magnoliopsida</taxon>
        <taxon>Liliopsida</taxon>
        <taxon>Zingiberales</taxon>
        <taxon>Musaceae</taxon>
        <taxon>Ensete</taxon>
    </lineage>
</organism>
<evidence type="ECO:0000256" key="1">
    <source>
        <dbReference type="SAM" id="MobiDB-lite"/>
    </source>
</evidence>
<feature type="compositionally biased region" description="Basic and acidic residues" evidence="1">
    <location>
        <begin position="90"/>
        <end position="100"/>
    </location>
</feature>
<evidence type="ECO:0000313" key="4">
    <source>
        <dbReference type="Proteomes" id="UP000287651"/>
    </source>
</evidence>
<gene>
    <name evidence="3" type="ORF">B296_00007416</name>
</gene>
<protein>
    <recommendedName>
        <fullName evidence="2">MYB-CC type transcription factor LHEQLE-containing domain-containing protein</fullName>
    </recommendedName>
</protein>
<name>A0A427AUK5_ENSVE</name>
<accession>A0A427AUK5</accession>
<proteinExistence type="predicted"/>
<dbReference type="Proteomes" id="UP000287651">
    <property type="component" value="Unassembled WGS sequence"/>
</dbReference>
<dbReference type="EMBL" id="AMZH03001277">
    <property type="protein sequence ID" value="RRT79928.1"/>
    <property type="molecule type" value="Genomic_DNA"/>
</dbReference>
<dbReference type="InterPro" id="IPR025756">
    <property type="entry name" value="Myb_CC_LHEQLE"/>
</dbReference>
<dbReference type="Pfam" id="PF14379">
    <property type="entry name" value="Myb_CC_LHEQLE"/>
    <property type="match status" value="1"/>
</dbReference>
<evidence type="ECO:0000313" key="3">
    <source>
        <dbReference type="EMBL" id="RRT79928.1"/>
    </source>
</evidence>